<evidence type="ECO:0000313" key="6">
    <source>
        <dbReference type="EMBL" id="PWJ14412.1"/>
    </source>
</evidence>
<feature type="transmembrane region" description="Helical" evidence="5">
    <location>
        <begin position="190"/>
        <end position="218"/>
    </location>
</feature>
<evidence type="ECO:0000256" key="3">
    <source>
        <dbReference type="ARBA" id="ARBA00022989"/>
    </source>
</evidence>
<protein>
    <submittedName>
        <fullName evidence="7">Uncharacterized protein involved in cysteine biosynthesis</fullName>
    </submittedName>
</protein>
<proteinExistence type="predicted"/>
<name>A0A2Y9C8S7_9RHOB</name>
<evidence type="ECO:0000256" key="4">
    <source>
        <dbReference type="ARBA" id="ARBA00023136"/>
    </source>
</evidence>
<reference evidence="6 8" key="2">
    <citation type="submission" date="2018-03" db="EMBL/GenBank/DDBJ databases">
        <title>Genomic Encyclopedia of Archaeal and Bacterial Type Strains, Phase II (KMG-II): from individual species to whole genera.</title>
        <authorList>
            <person name="Goeker M."/>
        </authorList>
    </citation>
    <scope>NUCLEOTIDE SEQUENCE [LARGE SCALE GENOMIC DNA]</scope>
    <source>
        <strain evidence="6 8">DSM 25227</strain>
    </source>
</reference>
<dbReference type="InterPro" id="IPR059112">
    <property type="entry name" value="CysZ/EI24"/>
</dbReference>
<evidence type="ECO:0000256" key="5">
    <source>
        <dbReference type="SAM" id="Phobius"/>
    </source>
</evidence>
<keyword evidence="8" id="KW-1185">Reference proteome</keyword>
<dbReference type="OrthoDB" id="5421146at2"/>
<keyword evidence="4 5" id="KW-0472">Membrane</keyword>
<dbReference type="RefSeq" id="WP_109565828.1">
    <property type="nucleotide sequence ID" value="NZ_QGDJ01000012.1"/>
</dbReference>
<feature type="transmembrane region" description="Helical" evidence="5">
    <location>
        <begin position="127"/>
        <end position="154"/>
    </location>
</feature>
<keyword evidence="3 5" id="KW-1133">Transmembrane helix</keyword>
<evidence type="ECO:0000313" key="7">
    <source>
        <dbReference type="EMBL" id="SSA50133.1"/>
    </source>
</evidence>
<dbReference type="EMBL" id="UETC01000012">
    <property type="protein sequence ID" value="SSA50133.1"/>
    <property type="molecule type" value="Genomic_DNA"/>
</dbReference>
<dbReference type="Proteomes" id="UP000245839">
    <property type="component" value="Unassembled WGS sequence"/>
</dbReference>
<accession>A0A2Y9C8S7</accession>
<keyword evidence="2 5" id="KW-0812">Transmembrane</keyword>
<feature type="transmembrane region" description="Helical" evidence="5">
    <location>
        <begin position="67"/>
        <end position="94"/>
    </location>
</feature>
<reference evidence="7 9" key="1">
    <citation type="submission" date="2016-10" db="EMBL/GenBank/DDBJ databases">
        <authorList>
            <person name="Cai Z."/>
        </authorList>
    </citation>
    <scope>NUCLEOTIDE SEQUENCE [LARGE SCALE GENOMIC DNA]</scope>
    <source>
        <strain evidence="7 9">DSM 25227</strain>
    </source>
</reference>
<evidence type="ECO:0000313" key="8">
    <source>
        <dbReference type="Proteomes" id="UP000245839"/>
    </source>
</evidence>
<sequence length="228" mass="24642">MMGDIAKALGQMGDPRFRRVLLTGVGLSLALLFGFSVVLIWLAQWLVGPAVTLPWIGEVTWLDDAAGIALIPVMLVASVFLMVPVASAFTGLFLDRIAAAVEDRHYPALPAARQQPLPETLKESAGFLGLVLVVNALALAAYLLLAPFALFIFWGVNGFLLGREYAQMSAARHLPPAEARAFRSRYRGQIWATGVVMAIPLSVPVLNLLVPVVGAAAFTHLFHRLHRP</sequence>
<gene>
    <name evidence="6" type="ORF">BCF38_11235</name>
    <name evidence="7" type="ORF">SAMN05421539_11235</name>
</gene>
<dbReference type="Proteomes" id="UP000251571">
    <property type="component" value="Unassembled WGS sequence"/>
</dbReference>
<dbReference type="EMBL" id="QGDJ01000012">
    <property type="protein sequence ID" value="PWJ14412.1"/>
    <property type="molecule type" value="Genomic_DNA"/>
</dbReference>
<dbReference type="Pfam" id="PF07264">
    <property type="entry name" value="EI24"/>
    <property type="match status" value="1"/>
</dbReference>
<evidence type="ECO:0000256" key="1">
    <source>
        <dbReference type="ARBA" id="ARBA00004141"/>
    </source>
</evidence>
<evidence type="ECO:0000313" key="9">
    <source>
        <dbReference type="Proteomes" id="UP000251571"/>
    </source>
</evidence>
<dbReference type="AlphaFoldDB" id="A0A2Y9C8S7"/>
<organism evidence="7 9">
    <name type="scientific">Jannaschia seohaensis</name>
    <dbReference type="NCBI Taxonomy" id="475081"/>
    <lineage>
        <taxon>Bacteria</taxon>
        <taxon>Pseudomonadati</taxon>
        <taxon>Pseudomonadota</taxon>
        <taxon>Alphaproteobacteria</taxon>
        <taxon>Rhodobacterales</taxon>
        <taxon>Roseobacteraceae</taxon>
        <taxon>Jannaschia</taxon>
    </lineage>
</organism>
<feature type="transmembrane region" description="Helical" evidence="5">
    <location>
        <begin position="20"/>
        <end position="47"/>
    </location>
</feature>
<evidence type="ECO:0000256" key="2">
    <source>
        <dbReference type="ARBA" id="ARBA00022692"/>
    </source>
</evidence>
<comment type="subcellular location">
    <subcellularLocation>
        <location evidence="1">Membrane</location>
        <topology evidence="1">Multi-pass membrane protein</topology>
    </subcellularLocation>
</comment>